<dbReference type="EMBL" id="OV651820">
    <property type="protein sequence ID" value="CAH1114768.1"/>
    <property type="molecule type" value="Genomic_DNA"/>
</dbReference>
<evidence type="ECO:0000256" key="7">
    <source>
        <dbReference type="ARBA" id="ARBA00023163"/>
    </source>
</evidence>
<dbReference type="InterPro" id="IPR052035">
    <property type="entry name" value="ZnF_BED_domain_contain"/>
</dbReference>
<dbReference type="Proteomes" id="UP001153636">
    <property type="component" value="Chromosome 8"/>
</dbReference>
<evidence type="ECO:0000313" key="12">
    <source>
        <dbReference type="EMBL" id="CAH1114768.1"/>
    </source>
</evidence>
<evidence type="ECO:0000259" key="11">
    <source>
        <dbReference type="PROSITE" id="PS50808"/>
    </source>
</evidence>
<sequence>MVRTKNKSIIWKLFTKRENSLFVRCNVCHFDYKSSGNTTNLFDHIKRKHPNELQKMNIVHTKENPSSSDSENDIEDNEKKEEIPNKIKKRSTIKNYFNRDIKYSDTNKQKKNIDNAIVNMIASDLQPYSILDSQYEVPSRGKLKDTLVPNVYNKLKEQLKVILAEVKFISITSDIWTSPSNEGILTLTCHFIEDNTLRSAVLKTTQLMGSHTGAQISDAITNILTEWNVKDKVVTILSDSGSNMLNAAALLQIRHIPCFAHVLNLLVHDILKDEDECLKSVLKHCKEIVAHFKHSTLSSDKLKEKQKAANLKTLKLIQDTPIRWNSTFFMIRRILEIRQPLTLAISECDKAPLPLNASEMLLLEDLCNILKPFDEATKEISADQYVTISLIIPIIKGLTLSLQSLNNDLTSEEAKKILSICLQRVQVRFYPFETRSAVLLGTILDPRMKKLAFRQREHANNASQLLINEVTSEINRSKKNTLDEHSEGQIKPSTSQGLLGFLDELVSKQKEIGTPTSSAIIEVREYLEKPPISRSENPIEYWKNYQCNYLKQIAFKYLAVPATSVPSERVFSKAGLVMTDRRNRIKPKNLDCLIFMKSNMWLYSKQ</sequence>
<dbReference type="GO" id="GO:0008270">
    <property type="term" value="F:zinc ion binding"/>
    <property type="evidence" value="ECO:0007669"/>
    <property type="project" value="UniProtKB-KW"/>
</dbReference>
<name>A0A9P0DDI3_9CUCU</name>
<feature type="region of interest" description="Disordered" evidence="10">
    <location>
        <begin position="59"/>
        <end position="81"/>
    </location>
</feature>
<evidence type="ECO:0000256" key="3">
    <source>
        <dbReference type="ARBA" id="ARBA00022771"/>
    </source>
</evidence>
<dbReference type="Pfam" id="PF02892">
    <property type="entry name" value="zf-BED"/>
    <property type="match status" value="1"/>
</dbReference>
<keyword evidence="4" id="KW-0862">Zinc</keyword>
<dbReference type="GO" id="GO:0046983">
    <property type="term" value="F:protein dimerization activity"/>
    <property type="evidence" value="ECO:0007669"/>
    <property type="project" value="InterPro"/>
</dbReference>
<evidence type="ECO:0000256" key="2">
    <source>
        <dbReference type="ARBA" id="ARBA00022723"/>
    </source>
</evidence>
<feature type="domain" description="BED-type" evidence="11">
    <location>
        <begin position="5"/>
        <end position="56"/>
    </location>
</feature>
<evidence type="ECO:0000256" key="10">
    <source>
        <dbReference type="SAM" id="MobiDB-lite"/>
    </source>
</evidence>
<evidence type="ECO:0000256" key="6">
    <source>
        <dbReference type="ARBA" id="ARBA00023125"/>
    </source>
</evidence>
<keyword evidence="3 9" id="KW-0863">Zinc-finger</keyword>
<dbReference type="Pfam" id="PF05699">
    <property type="entry name" value="Dimer_Tnp_hAT"/>
    <property type="match status" value="1"/>
</dbReference>
<dbReference type="InterPro" id="IPR003656">
    <property type="entry name" value="Znf_BED"/>
</dbReference>
<reference evidence="12" key="1">
    <citation type="submission" date="2022-01" db="EMBL/GenBank/DDBJ databases">
        <authorList>
            <person name="King R."/>
        </authorList>
    </citation>
    <scope>NUCLEOTIDE SEQUENCE</scope>
</reference>
<dbReference type="PANTHER" id="PTHR46481:SF10">
    <property type="entry name" value="ZINC FINGER BED DOMAIN-CONTAINING PROTEIN 39"/>
    <property type="match status" value="1"/>
</dbReference>
<evidence type="ECO:0000256" key="1">
    <source>
        <dbReference type="ARBA" id="ARBA00004123"/>
    </source>
</evidence>
<evidence type="ECO:0000313" key="13">
    <source>
        <dbReference type="Proteomes" id="UP001153636"/>
    </source>
</evidence>
<dbReference type="SUPFAM" id="SSF140996">
    <property type="entry name" value="Hermes dimerisation domain"/>
    <property type="match status" value="1"/>
</dbReference>
<keyword evidence="13" id="KW-1185">Reference proteome</keyword>
<dbReference type="GO" id="GO:0005634">
    <property type="term" value="C:nucleus"/>
    <property type="evidence" value="ECO:0007669"/>
    <property type="project" value="UniProtKB-SubCell"/>
</dbReference>
<proteinExistence type="predicted"/>
<evidence type="ECO:0000256" key="5">
    <source>
        <dbReference type="ARBA" id="ARBA00023015"/>
    </source>
</evidence>
<evidence type="ECO:0000256" key="4">
    <source>
        <dbReference type="ARBA" id="ARBA00022833"/>
    </source>
</evidence>
<comment type="subcellular location">
    <subcellularLocation>
        <location evidence="1">Nucleus</location>
    </subcellularLocation>
</comment>
<dbReference type="InterPro" id="IPR008906">
    <property type="entry name" value="HATC_C_dom"/>
</dbReference>
<keyword evidence="2" id="KW-0479">Metal-binding</keyword>
<dbReference type="GO" id="GO:0003677">
    <property type="term" value="F:DNA binding"/>
    <property type="evidence" value="ECO:0007669"/>
    <property type="project" value="UniProtKB-KW"/>
</dbReference>
<keyword evidence="8" id="KW-0539">Nucleus</keyword>
<dbReference type="SUPFAM" id="SSF53098">
    <property type="entry name" value="Ribonuclease H-like"/>
    <property type="match status" value="1"/>
</dbReference>
<protein>
    <recommendedName>
        <fullName evidence="11">BED-type domain-containing protein</fullName>
    </recommendedName>
</protein>
<dbReference type="GO" id="GO:0009791">
    <property type="term" value="P:post-embryonic development"/>
    <property type="evidence" value="ECO:0007669"/>
    <property type="project" value="UniProtKB-ARBA"/>
</dbReference>
<dbReference type="SUPFAM" id="SSF57667">
    <property type="entry name" value="beta-beta-alpha zinc fingers"/>
    <property type="match status" value="1"/>
</dbReference>
<keyword evidence="7" id="KW-0804">Transcription</keyword>
<dbReference type="InterPro" id="IPR036236">
    <property type="entry name" value="Znf_C2H2_sf"/>
</dbReference>
<evidence type="ECO:0000256" key="8">
    <source>
        <dbReference type="ARBA" id="ARBA00023242"/>
    </source>
</evidence>
<dbReference type="InterPro" id="IPR012337">
    <property type="entry name" value="RNaseH-like_sf"/>
</dbReference>
<accession>A0A9P0DDI3</accession>
<keyword evidence="5" id="KW-0805">Transcription regulation</keyword>
<dbReference type="AlphaFoldDB" id="A0A9P0DDI3"/>
<gene>
    <name evidence="12" type="ORF">PSYICH_LOCUS14704</name>
</gene>
<dbReference type="PANTHER" id="PTHR46481">
    <property type="entry name" value="ZINC FINGER BED DOMAIN-CONTAINING PROTEIN 4"/>
    <property type="match status" value="1"/>
</dbReference>
<keyword evidence="6" id="KW-0238">DNA-binding</keyword>
<evidence type="ECO:0000256" key="9">
    <source>
        <dbReference type="PROSITE-ProRule" id="PRU00027"/>
    </source>
</evidence>
<organism evidence="12 13">
    <name type="scientific">Psylliodes chrysocephalus</name>
    <dbReference type="NCBI Taxonomy" id="3402493"/>
    <lineage>
        <taxon>Eukaryota</taxon>
        <taxon>Metazoa</taxon>
        <taxon>Ecdysozoa</taxon>
        <taxon>Arthropoda</taxon>
        <taxon>Hexapoda</taxon>
        <taxon>Insecta</taxon>
        <taxon>Pterygota</taxon>
        <taxon>Neoptera</taxon>
        <taxon>Endopterygota</taxon>
        <taxon>Coleoptera</taxon>
        <taxon>Polyphaga</taxon>
        <taxon>Cucujiformia</taxon>
        <taxon>Chrysomeloidea</taxon>
        <taxon>Chrysomelidae</taxon>
        <taxon>Galerucinae</taxon>
        <taxon>Alticini</taxon>
        <taxon>Psylliodes</taxon>
    </lineage>
</organism>
<dbReference type="PROSITE" id="PS50808">
    <property type="entry name" value="ZF_BED"/>
    <property type="match status" value="1"/>
</dbReference>
<dbReference type="SMART" id="SM00614">
    <property type="entry name" value="ZnF_BED"/>
    <property type="match status" value="1"/>
</dbReference>
<dbReference type="OrthoDB" id="3062869at2759"/>